<feature type="domain" description="Response regulatory" evidence="4">
    <location>
        <begin position="163"/>
        <end position="280"/>
    </location>
</feature>
<dbReference type="Gene3D" id="3.40.50.2300">
    <property type="match status" value="2"/>
</dbReference>
<sequence>MKHVLIIDDSRLAREAIAKILIGCNFDRSAIAFVENGQDALELMTMQPVDLLIIGDNLADFTPVRLLEEIQVLENAQGTIHSEQSSQPVRTTKAPRLVLYREPATKIALEQRPDLDATTLAKPFDRHNLCTTLHQLTNSACFEHHQQQDIRLTSEEKAETGGSVLIVDDESSNIEVAAGILKNRYRVVAAKNGKQALNILAKQRGKIDLVLLDIMMPEMDGYQVCSAIKNDSETAHIPVIFLTAKSQVEDITKGFAAGAVDYITKPLQGEILLARVNTHITLKHNQEKLARQVNQLEETAQLREDIEKITQHDLKAPLASILFHAGKITDKPLASAIKSTVNNVIGMINLSLELYKIEQGIYQFSPVATSIEPLIQDAISGCQLEAENKQIKLVFNNHSKRQASIEPLLCLSVFSNLIKNAVEAAPVGSEISIELTDDNDTLVFSCKNLGVIPESLRNNLFDKYVSGNIKQGSGLGAYSAKLMTEAQGGQIQYEIEQELYTRFIVTLPAQNQ</sequence>
<dbReference type="PROSITE" id="PS50109">
    <property type="entry name" value="HIS_KIN"/>
    <property type="match status" value="1"/>
</dbReference>
<proteinExistence type="predicted"/>
<dbReference type="Pfam" id="PF00072">
    <property type="entry name" value="Response_reg"/>
    <property type="match status" value="1"/>
</dbReference>
<dbReference type="Gene3D" id="3.30.565.10">
    <property type="entry name" value="Histidine kinase-like ATPase, C-terminal domain"/>
    <property type="match status" value="1"/>
</dbReference>
<dbReference type="PANTHER" id="PTHR43547">
    <property type="entry name" value="TWO-COMPONENT HISTIDINE KINASE"/>
    <property type="match status" value="1"/>
</dbReference>
<name>A0A3E0UJM1_9GAMM</name>
<dbReference type="SUPFAM" id="SSF47384">
    <property type="entry name" value="Homodimeric domain of signal transducing histidine kinase"/>
    <property type="match status" value="1"/>
</dbReference>
<evidence type="ECO:0000259" key="4">
    <source>
        <dbReference type="PROSITE" id="PS50110"/>
    </source>
</evidence>
<evidence type="ECO:0000313" key="5">
    <source>
        <dbReference type="EMBL" id="REL35962.1"/>
    </source>
</evidence>
<evidence type="ECO:0000259" key="3">
    <source>
        <dbReference type="PROSITE" id="PS50109"/>
    </source>
</evidence>
<dbReference type="Pfam" id="PF02518">
    <property type="entry name" value="HATPase_c"/>
    <property type="match status" value="1"/>
</dbReference>
<comment type="caution">
    <text evidence="5">The sequence shown here is derived from an EMBL/GenBank/DDBJ whole genome shotgun (WGS) entry which is preliminary data.</text>
</comment>
<gene>
    <name evidence="5" type="ORF">DXX92_11835</name>
</gene>
<evidence type="ECO:0000256" key="1">
    <source>
        <dbReference type="ARBA" id="ARBA00022553"/>
    </source>
</evidence>
<dbReference type="InterPro" id="IPR005467">
    <property type="entry name" value="His_kinase_dom"/>
</dbReference>
<dbReference type="CDD" id="cd19920">
    <property type="entry name" value="REC_PA4781-like"/>
    <property type="match status" value="1"/>
</dbReference>
<dbReference type="PROSITE" id="PS50110">
    <property type="entry name" value="RESPONSE_REGULATORY"/>
    <property type="match status" value="2"/>
</dbReference>
<dbReference type="RefSeq" id="WP_116000629.1">
    <property type="nucleotide sequence ID" value="NZ_QUOV01000001.1"/>
</dbReference>
<evidence type="ECO:0000256" key="2">
    <source>
        <dbReference type="PROSITE-ProRule" id="PRU00169"/>
    </source>
</evidence>
<dbReference type="InterPro" id="IPR011006">
    <property type="entry name" value="CheY-like_superfamily"/>
</dbReference>
<dbReference type="PANTHER" id="PTHR43547:SF2">
    <property type="entry name" value="HYBRID SIGNAL TRANSDUCTION HISTIDINE KINASE C"/>
    <property type="match status" value="1"/>
</dbReference>
<dbReference type="SMART" id="SM00448">
    <property type="entry name" value="REC"/>
    <property type="match status" value="2"/>
</dbReference>
<feature type="modified residue" description="4-aspartylphosphate" evidence="2">
    <location>
        <position position="213"/>
    </location>
</feature>
<dbReference type="InterPro" id="IPR001789">
    <property type="entry name" value="Sig_transdc_resp-reg_receiver"/>
</dbReference>
<comment type="caution">
    <text evidence="2">Lacks conserved residue(s) required for the propagation of feature annotation.</text>
</comment>
<dbReference type="SMART" id="SM00387">
    <property type="entry name" value="HATPase_c"/>
    <property type="match status" value="1"/>
</dbReference>
<protein>
    <submittedName>
        <fullName evidence="5">Response regulator</fullName>
    </submittedName>
</protein>
<dbReference type="GO" id="GO:0000155">
    <property type="term" value="F:phosphorelay sensor kinase activity"/>
    <property type="evidence" value="ECO:0007669"/>
    <property type="project" value="InterPro"/>
</dbReference>
<dbReference type="AlphaFoldDB" id="A0A3E0UJM1"/>
<evidence type="ECO:0000313" key="6">
    <source>
        <dbReference type="Proteomes" id="UP000256999"/>
    </source>
</evidence>
<dbReference type="OrthoDB" id="8874570at2"/>
<dbReference type="InterPro" id="IPR036097">
    <property type="entry name" value="HisK_dim/P_sf"/>
</dbReference>
<reference evidence="5 6" key="1">
    <citation type="submission" date="2018-08" db="EMBL/GenBank/DDBJ databases">
        <title>Thalassotalea euphylliae genome.</title>
        <authorList>
            <person name="Summers S."/>
            <person name="Rice S.A."/>
            <person name="Freckelton M.L."/>
            <person name="Nedved B.T."/>
            <person name="Hadfield M.G."/>
        </authorList>
    </citation>
    <scope>NUCLEOTIDE SEQUENCE [LARGE SCALE GENOMIC DNA]</scope>
    <source>
        <strain evidence="5 6">H2</strain>
    </source>
</reference>
<keyword evidence="1 2" id="KW-0597">Phosphoprotein</keyword>
<accession>A0A3E0UJM1</accession>
<feature type="domain" description="Histidine kinase" evidence="3">
    <location>
        <begin position="309"/>
        <end position="511"/>
    </location>
</feature>
<feature type="domain" description="Response regulatory" evidence="4">
    <location>
        <begin position="3"/>
        <end position="137"/>
    </location>
</feature>
<dbReference type="Proteomes" id="UP000256999">
    <property type="component" value="Unassembled WGS sequence"/>
</dbReference>
<dbReference type="SUPFAM" id="SSF52172">
    <property type="entry name" value="CheY-like"/>
    <property type="match status" value="2"/>
</dbReference>
<dbReference type="InterPro" id="IPR003594">
    <property type="entry name" value="HATPase_dom"/>
</dbReference>
<dbReference type="EMBL" id="QUOV01000001">
    <property type="protein sequence ID" value="REL35962.1"/>
    <property type="molecule type" value="Genomic_DNA"/>
</dbReference>
<dbReference type="InterPro" id="IPR036890">
    <property type="entry name" value="HATPase_C_sf"/>
</dbReference>
<organism evidence="5 6">
    <name type="scientific">Thalassotalea euphylliae</name>
    <dbReference type="NCBI Taxonomy" id="1655234"/>
    <lineage>
        <taxon>Bacteria</taxon>
        <taxon>Pseudomonadati</taxon>
        <taxon>Pseudomonadota</taxon>
        <taxon>Gammaproteobacteria</taxon>
        <taxon>Alteromonadales</taxon>
        <taxon>Colwelliaceae</taxon>
        <taxon>Thalassotalea</taxon>
    </lineage>
</organism>
<dbReference type="SUPFAM" id="SSF55874">
    <property type="entry name" value="ATPase domain of HSP90 chaperone/DNA topoisomerase II/histidine kinase"/>
    <property type="match status" value="1"/>
</dbReference>